<evidence type="ECO:0000259" key="1">
    <source>
        <dbReference type="Pfam" id="PF07727"/>
    </source>
</evidence>
<reference evidence="2 3" key="1">
    <citation type="journal article" date="2012" name="Nat. Biotechnol.">
        <title>Draft genome sequence of pigeonpea (Cajanus cajan), an orphan legume crop of resource-poor farmers.</title>
        <authorList>
            <person name="Varshney R.K."/>
            <person name="Chen W."/>
            <person name="Li Y."/>
            <person name="Bharti A.K."/>
            <person name="Saxena R.K."/>
            <person name="Schlueter J.A."/>
            <person name="Donoghue M.T."/>
            <person name="Azam S."/>
            <person name="Fan G."/>
            <person name="Whaley A.M."/>
            <person name="Farmer A.D."/>
            <person name="Sheridan J."/>
            <person name="Iwata A."/>
            <person name="Tuteja R."/>
            <person name="Penmetsa R.V."/>
            <person name="Wu W."/>
            <person name="Upadhyaya H.D."/>
            <person name="Yang S.P."/>
            <person name="Shah T."/>
            <person name="Saxena K.B."/>
            <person name="Michael T."/>
            <person name="McCombie W.R."/>
            <person name="Yang B."/>
            <person name="Zhang G."/>
            <person name="Yang H."/>
            <person name="Wang J."/>
            <person name="Spillane C."/>
            <person name="Cook D.R."/>
            <person name="May G.D."/>
            <person name="Xu X."/>
            <person name="Jackson S.A."/>
        </authorList>
    </citation>
    <scope>NUCLEOTIDE SEQUENCE [LARGE SCALE GENOMIC DNA]</scope>
    <source>
        <strain evidence="3">cv. Asha</strain>
    </source>
</reference>
<feature type="domain" description="Reverse transcriptase Ty1/copia-type" evidence="1">
    <location>
        <begin position="3"/>
        <end position="109"/>
    </location>
</feature>
<dbReference type="Gramene" id="C.cajan_04608.t">
    <property type="protein sequence ID" value="C.cajan_04608.t.cds1"/>
    <property type="gene ID" value="C.cajan_04608"/>
</dbReference>
<dbReference type="AlphaFoldDB" id="A0A151TYK6"/>
<evidence type="ECO:0000313" key="2">
    <source>
        <dbReference type="EMBL" id="KYP72142.1"/>
    </source>
</evidence>
<organism evidence="2 3">
    <name type="scientific">Cajanus cajan</name>
    <name type="common">Pigeon pea</name>
    <name type="synonym">Cajanus indicus</name>
    <dbReference type="NCBI Taxonomy" id="3821"/>
    <lineage>
        <taxon>Eukaryota</taxon>
        <taxon>Viridiplantae</taxon>
        <taxon>Streptophyta</taxon>
        <taxon>Embryophyta</taxon>
        <taxon>Tracheophyta</taxon>
        <taxon>Spermatophyta</taxon>
        <taxon>Magnoliopsida</taxon>
        <taxon>eudicotyledons</taxon>
        <taxon>Gunneridae</taxon>
        <taxon>Pentapetalae</taxon>
        <taxon>rosids</taxon>
        <taxon>fabids</taxon>
        <taxon>Fabales</taxon>
        <taxon>Fabaceae</taxon>
        <taxon>Papilionoideae</taxon>
        <taxon>50 kb inversion clade</taxon>
        <taxon>NPAAA clade</taxon>
        <taxon>indigoferoid/millettioid clade</taxon>
        <taxon>Phaseoleae</taxon>
        <taxon>Cajanus</taxon>
    </lineage>
</organism>
<accession>A0A151TYK6</accession>
<name>A0A151TYK6_CAJCA</name>
<dbReference type="Proteomes" id="UP000075243">
    <property type="component" value="Chromosome 2"/>
</dbReference>
<dbReference type="STRING" id="3821.A0A151TYK6"/>
<evidence type="ECO:0000313" key="3">
    <source>
        <dbReference type="Proteomes" id="UP000075243"/>
    </source>
</evidence>
<keyword evidence="3" id="KW-1185">Reference proteome</keyword>
<sequence length="111" mass="12986">MSSRYKARLVVKGFIQRKGIDFNEILSPVVKMTSIITMLSSATTLNLKVEQMNMKTSFLHGDLEEEINMKQLDGFLVEGKEHYVCRLRKSLYGFKQALRQWYKKFESIICE</sequence>
<proteinExistence type="predicted"/>
<dbReference type="Pfam" id="PF07727">
    <property type="entry name" value="RVT_2"/>
    <property type="match status" value="1"/>
</dbReference>
<dbReference type="InterPro" id="IPR013103">
    <property type="entry name" value="RVT_2"/>
</dbReference>
<protein>
    <submittedName>
        <fullName evidence="2">Retrovirus-related Pol polyprotein from transposon TNT 1-94</fullName>
    </submittedName>
</protein>
<dbReference type="EMBL" id="CM003604">
    <property type="protein sequence ID" value="KYP72142.1"/>
    <property type="molecule type" value="Genomic_DNA"/>
</dbReference>
<gene>
    <name evidence="2" type="ORF">KK1_004726</name>
</gene>